<feature type="coiled-coil region" evidence="1">
    <location>
        <begin position="25"/>
        <end position="55"/>
    </location>
</feature>
<organism evidence="2 3">
    <name type="scientific">Undibacterium terreum</name>
    <dbReference type="NCBI Taxonomy" id="1224302"/>
    <lineage>
        <taxon>Bacteria</taxon>
        <taxon>Pseudomonadati</taxon>
        <taxon>Pseudomonadota</taxon>
        <taxon>Betaproteobacteria</taxon>
        <taxon>Burkholderiales</taxon>
        <taxon>Oxalobacteraceae</taxon>
        <taxon>Undibacterium</taxon>
    </lineage>
</organism>
<evidence type="ECO:0000313" key="3">
    <source>
        <dbReference type="Proteomes" id="UP000637423"/>
    </source>
</evidence>
<dbReference type="AlphaFoldDB" id="A0A916UY95"/>
<evidence type="ECO:0000313" key="2">
    <source>
        <dbReference type="EMBL" id="GGC94266.1"/>
    </source>
</evidence>
<keyword evidence="3" id="KW-1185">Reference proteome</keyword>
<keyword evidence="1" id="KW-0175">Coiled coil</keyword>
<reference evidence="2" key="2">
    <citation type="submission" date="2020-09" db="EMBL/GenBank/DDBJ databases">
        <authorList>
            <person name="Sun Q."/>
            <person name="Zhou Y."/>
        </authorList>
    </citation>
    <scope>NUCLEOTIDE SEQUENCE</scope>
    <source>
        <strain evidence="2">CGMCC 1.10998</strain>
    </source>
</reference>
<protein>
    <submittedName>
        <fullName evidence="2">Uncharacterized protein</fullName>
    </submittedName>
</protein>
<evidence type="ECO:0000256" key="1">
    <source>
        <dbReference type="SAM" id="Coils"/>
    </source>
</evidence>
<name>A0A916UY95_9BURK</name>
<accession>A0A916UY95</accession>
<sequence>MSDHPDLELAQQTLRDYHQFLQQQLQHEQAREDADEETLDELEEHLQEIESEQQTLTPAVIHKALTVYAPFLQAMQ</sequence>
<dbReference type="EMBL" id="BMED01000006">
    <property type="protein sequence ID" value="GGC94266.1"/>
    <property type="molecule type" value="Genomic_DNA"/>
</dbReference>
<dbReference type="Proteomes" id="UP000637423">
    <property type="component" value="Unassembled WGS sequence"/>
</dbReference>
<reference evidence="2" key="1">
    <citation type="journal article" date="2014" name="Int. J. Syst. Evol. Microbiol.">
        <title>Complete genome sequence of Corynebacterium casei LMG S-19264T (=DSM 44701T), isolated from a smear-ripened cheese.</title>
        <authorList>
            <consortium name="US DOE Joint Genome Institute (JGI-PGF)"/>
            <person name="Walter F."/>
            <person name="Albersmeier A."/>
            <person name="Kalinowski J."/>
            <person name="Ruckert C."/>
        </authorList>
    </citation>
    <scope>NUCLEOTIDE SEQUENCE</scope>
    <source>
        <strain evidence="2">CGMCC 1.10998</strain>
    </source>
</reference>
<dbReference type="RefSeq" id="WP_188568590.1">
    <property type="nucleotide sequence ID" value="NZ_BMED01000006.1"/>
</dbReference>
<gene>
    <name evidence="2" type="ORF">GCM10011396_47020</name>
</gene>
<comment type="caution">
    <text evidence="2">The sequence shown here is derived from an EMBL/GenBank/DDBJ whole genome shotgun (WGS) entry which is preliminary data.</text>
</comment>
<proteinExistence type="predicted"/>